<dbReference type="InterPro" id="IPR002562">
    <property type="entry name" value="3'-5'_exonuclease_dom"/>
</dbReference>
<dbReference type="PANTHER" id="PTHR47649">
    <property type="entry name" value="RIBONUCLEASE D"/>
    <property type="match status" value="1"/>
</dbReference>
<dbReference type="GO" id="GO:0033890">
    <property type="term" value="F:ribonuclease D activity"/>
    <property type="evidence" value="ECO:0007669"/>
    <property type="project" value="UniProtKB-EC"/>
</dbReference>
<dbReference type="SUPFAM" id="SSF53098">
    <property type="entry name" value="Ribonuclease H-like"/>
    <property type="match status" value="1"/>
</dbReference>
<gene>
    <name evidence="2" type="primary">rnd</name>
    <name evidence="2" type="ORF">FF011L_10790</name>
</gene>
<dbReference type="PROSITE" id="PS50967">
    <property type="entry name" value="HRDC"/>
    <property type="match status" value="1"/>
</dbReference>
<evidence type="ECO:0000259" key="1">
    <source>
        <dbReference type="PROSITE" id="PS50967"/>
    </source>
</evidence>
<evidence type="ECO:0000313" key="3">
    <source>
        <dbReference type="Proteomes" id="UP000320672"/>
    </source>
</evidence>
<dbReference type="RefSeq" id="WP_246109754.1">
    <property type="nucleotide sequence ID" value="NZ_CP036262.1"/>
</dbReference>
<organism evidence="2 3">
    <name type="scientific">Roseimaritima multifibrata</name>
    <dbReference type="NCBI Taxonomy" id="1930274"/>
    <lineage>
        <taxon>Bacteria</taxon>
        <taxon>Pseudomonadati</taxon>
        <taxon>Planctomycetota</taxon>
        <taxon>Planctomycetia</taxon>
        <taxon>Pirellulales</taxon>
        <taxon>Pirellulaceae</taxon>
        <taxon>Roseimaritima</taxon>
    </lineage>
</organism>
<dbReference type="GO" id="GO:0006139">
    <property type="term" value="P:nucleobase-containing compound metabolic process"/>
    <property type="evidence" value="ECO:0007669"/>
    <property type="project" value="InterPro"/>
</dbReference>
<dbReference type="InterPro" id="IPR012337">
    <property type="entry name" value="RNaseH-like_sf"/>
</dbReference>
<name>A0A517MC35_9BACT</name>
<dbReference type="CDD" id="cd06142">
    <property type="entry name" value="RNaseD_exo"/>
    <property type="match status" value="1"/>
</dbReference>
<keyword evidence="3" id="KW-1185">Reference proteome</keyword>
<dbReference type="KEGG" id="rml:FF011L_10790"/>
<dbReference type="EC" id="3.1.13.5" evidence="2"/>
<dbReference type="GO" id="GO:0008408">
    <property type="term" value="F:3'-5' exonuclease activity"/>
    <property type="evidence" value="ECO:0007669"/>
    <property type="project" value="InterPro"/>
</dbReference>
<dbReference type="Gene3D" id="1.10.150.80">
    <property type="entry name" value="HRDC domain"/>
    <property type="match status" value="1"/>
</dbReference>
<dbReference type="Proteomes" id="UP000320672">
    <property type="component" value="Chromosome"/>
</dbReference>
<dbReference type="InterPro" id="IPR002121">
    <property type="entry name" value="HRDC_dom"/>
</dbReference>
<dbReference type="Pfam" id="PF01612">
    <property type="entry name" value="DNA_pol_A_exo1"/>
    <property type="match status" value="1"/>
</dbReference>
<dbReference type="SMART" id="SM00474">
    <property type="entry name" value="35EXOc"/>
    <property type="match status" value="1"/>
</dbReference>
<dbReference type="Pfam" id="PF00570">
    <property type="entry name" value="HRDC"/>
    <property type="match status" value="1"/>
</dbReference>
<dbReference type="GO" id="GO:0000166">
    <property type="term" value="F:nucleotide binding"/>
    <property type="evidence" value="ECO:0007669"/>
    <property type="project" value="InterPro"/>
</dbReference>
<dbReference type="EMBL" id="CP036262">
    <property type="protein sequence ID" value="QDS92337.1"/>
    <property type="molecule type" value="Genomic_DNA"/>
</dbReference>
<dbReference type="InterPro" id="IPR010997">
    <property type="entry name" value="HRDC-like_sf"/>
</dbReference>
<reference evidence="2 3" key="1">
    <citation type="submission" date="2019-02" db="EMBL/GenBank/DDBJ databases">
        <title>Deep-cultivation of Planctomycetes and their phenomic and genomic characterization uncovers novel biology.</title>
        <authorList>
            <person name="Wiegand S."/>
            <person name="Jogler M."/>
            <person name="Boedeker C."/>
            <person name="Pinto D."/>
            <person name="Vollmers J."/>
            <person name="Rivas-Marin E."/>
            <person name="Kohn T."/>
            <person name="Peeters S.H."/>
            <person name="Heuer A."/>
            <person name="Rast P."/>
            <person name="Oberbeckmann S."/>
            <person name="Bunk B."/>
            <person name="Jeske O."/>
            <person name="Meyerdierks A."/>
            <person name="Storesund J.E."/>
            <person name="Kallscheuer N."/>
            <person name="Luecker S."/>
            <person name="Lage O.M."/>
            <person name="Pohl T."/>
            <person name="Merkel B.J."/>
            <person name="Hornburger P."/>
            <person name="Mueller R.-W."/>
            <person name="Bruemmer F."/>
            <person name="Labrenz M."/>
            <person name="Spormann A.M."/>
            <person name="Op den Camp H."/>
            <person name="Overmann J."/>
            <person name="Amann R."/>
            <person name="Jetten M.S.M."/>
            <person name="Mascher T."/>
            <person name="Medema M.H."/>
            <person name="Devos D.P."/>
            <person name="Kaster A.-K."/>
            <person name="Ovreas L."/>
            <person name="Rohde M."/>
            <person name="Galperin M.Y."/>
            <person name="Jogler C."/>
        </authorList>
    </citation>
    <scope>NUCLEOTIDE SEQUENCE [LARGE SCALE GENOMIC DNA]</scope>
    <source>
        <strain evidence="2 3">FF011L</strain>
    </source>
</reference>
<dbReference type="InterPro" id="IPR036397">
    <property type="entry name" value="RNaseH_sf"/>
</dbReference>
<dbReference type="SUPFAM" id="SSF47819">
    <property type="entry name" value="HRDC-like"/>
    <property type="match status" value="2"/>
</dbReference>
<dbReference type="InterPro" id="IPR044876">
    <property type="entry name" value="HRDC_dom_sf"/>
</dbReference>
<dbReference type="SMART" id="SM00341">
    <property type="entry name" value="HRDC"/>
    <property type="match status" value="1"/>
</dbReference>
<dbReference type="InterPro" id="IPR051086">
    <property type="entry name" value="RNase_D-like"/>
</dbReference>
<dbReference type="PANTHER" id="PTHR47649:SF1">
    <property type="entry name" value="RIBONUCLEASE D"/>
    <property type="match status" value="1"/>
</dbReference>
<dbReference type="Gene3D" id="3.30.420.10">
    <property type="entry name" value="Ribonuclease H-like superfamily/Ribonuclease H"/>
    <property type="match status" value="1"/>
</dbReference>
<sequence>MVEFYLASYSQGCDSAIPFPTPDQATVRHESIQTGEELERFCEQIAQESWVGFDTEFVSEDRYRPQLCLLQIAAGDRLAVVDPLTMPETQPFWDLISTPGRTVIAHAAREEIRFCYRFTGKPIAGLFDVQLAAGFVGMEYPASLGTLVSKLEGKTLPKGESRTNWRHRPLSDHQILYALQDVTELRSMQQKLSKKVDNLQRSEWLGEELDALQQTVIDGEQRENWRRVSGMSGLTPRQMEIVRQVWLWREDRAEESDQPPRRVLRDDLVIELAKRQTDNIERIRSLRGMERRNLVPHFEALSEAIRIALEMREEDLPKRPRSNRKKYANMLSQFLSMSIACVCRKHQMAPSIVGNMDNVRELLAYELDGDGKDSEASLPYLLRGWRSEVVGKSFRDLLSGDLAIRVADRNADVPLEFIDT</sequence>
<proteinExistence type="predicted"/>
<protein>
    <submittedName>
        <fullName evidence="2">Ribonuclease D</fullName>
        <ecNumber evidence="2">3.1.13.5</ecNumber>
    </submittedName>
</protein>
<dbReference type="AlphaFoldDB" id="A0A517MC35"/>
<keyword evidence="2" id="KW-0378">Hydrolase</keyword>
<dbReference type="GO" id="GO:0003676">
    <property type="term" value="F:nucleic acid binding"/>
    <property type="evidence" value="ECO:0007669"/>
    <property type="project" value="InterPro"/>
</dbReference>
<feature type="domain" description="HRDC" evidence="1">
    <location>
        <begin position="235"/>
        <end position="315"/>
    </location>
</feature>
<evidence type="ECO:0000313" key="2">
    <source>
        <dbReference type="EMBL" id="QDS92337.1"/>
    </source>
</evidence>
<accession>A0A517MC35</accession>